<evidence type="ECO:0000313" key="2">
    <source>
        <dbReference type="Proteomes" id="UP000886998"/>
    </source>
</evidence>
<dbReference type="EMBL" id="BMAV01027869">
    <property type="protein sequence ID" value="GFS62997.1"/>
    <property type="molecule type" value="Genomic_DNA"/>
</dbReference>
<name>A0A8X6IVW0_9ARAC</name>
<reference evidence="1" key="1">
    <citation type="submission" date="2020-08" db="EMBL/GenBank/DDBJ databases">
        <title>Multicomponent nature underlies the extraordinary mechanical properties of spider dragline silk.</title>
        <authorList>
            <person name="Kono N."/>
            <person name="Nakamura H."/>
            <person name="Mori M."/>
            <person name="Yoshida Y."/>
            <person name="Ohtoshi R."/>
            <person name="Malay A.D."/>
            <person name="Moran D.A.P."/>
            <person name="Tomita M."/>
            <person name="Numata K."/>
            <person name="Arakawa K."/>
        </authorList>
    </citation>
    <scope>NUCLEOTIDE SEQUENCE</scope>
</reference>
<keyword evidence="2" id="KW-1185">Reference proteome</keyword>
<evidence type="ECO:0000313" key="1">
    <source>
        <dbReference type="EMBL" id="GFS62997.1"/>
    </source>
</evidence>
<sequence>MMNSSIAPAYGTMITSTTSEQSYFLSDNNIQVSDHPERFQPTNCDSSLSITAFFSYVPLVASVFRRSSESPESLQNIQKPGYPLQIRG</sequence>
<dbReference type="Proteomes" id="UP000886998">
    <property type="component" value="Unassembled WGS sequence"/>
</dbReference>
<proteinExistence type="predicted"/>
<accession>A0A8X6IVW0</accession>
<comment type="caution">
    <text evidence="1">The sequence shown here is derived from an EMBL/GenBank/DDBJ whole genome shotgun (WGS) entry which is preliminary data.</text>
</comment>
<organism evidence="1 2">
    <name type="scientific">Trichonephila inaurata madagascariensis</name>
    <dbReference type="NCBI Taxonomy" id="2747483"/>
    <lineage>
        <taxon>Eukaryota</taxon>
        <taxon>Metazoa</taxon>
        <taxon>Ecdysozoa</taxon>
        <taxon>Arthropoda</taxon>
        <taxon>Chelicerata</taxon>
        <taxon>Arachnida</taxon>
        <taxon>Araneae</taxon>
        <taxon>Araneomorphae</taxon>
        <taxon>Entelegynae</taxon>
        <taxon>Araneoidea</taxon>
        <taxon>Nephilidae</taxon>
        <taxon>Trichonephila</taxon>
        <taxon>Trichonephila inaurata</taxon>
    </lineage>
</organism>
<gene>
    <name evidence="1" type="ORF">TNIN_492291</name>
</gene>
<dbReference type="AlphaFoldDB" id="A0A8X6IVW0"/>
<protein>
    <submittedName>
        <fullName evidence="1">Uncharacterized protein</fullName>
    </submittedName>
</protein>